<sequence>MDVKFNPSEQNRAPNSTVNLRAEKPKNNVKFASQSIKFNKIRMNLASNLASKGVKFNAKF</sequence>
<name>A0A6G5QP45_CAMRE</name>
<gene>
    <name evidence="1" type="ORF">CRECT_1878</name>
</gene>
<dbReference type="Proteomes" id="UP000502377">
    <property type="component" value="Chromosome"/>
</dbReference>
<dbReference type="AlphaFoldDB" id="A0A6G5QP45"/>
<protein>
    <submittedName>
        <fullName evidence="1">Uncharacterized protein</fullName>
    </submittedName>
</protein>
<evidence type="ECO:0000313" key="2">
    <source>
        <dbReference type="Proteomes" id="UP000502377"/>
    </source>
</evidence>
<organism evidence="1 2">
    <name type="scientific">Campylobacter rectus</name>
    <name type="common">Wolinella recta</name>
    <dbReference type="NCBI Taxonomy" id="203"/>
    <lineage>
        <taxon>Bacteria</taxon>
        <taxon>Pseudomonadati</taxon>
        <taxon>Campylobacterota</taxon>
        <taxon>Epsilonproteobacteria</taxon>
        <taxon>Campylobacterales</taxon>
        <taxon>Campylobacteraceae</taxon>
        <taxon>Campylobacter</taxon>
    </lineage>
</organism>
<dbReference type="EMBL" id="CP012543">
    <property type="protein sequence ID" value="QCD47498.1"/>
    <property type="molecule type" value="Genomic_DNA"/>
</dbReference>
<accession>A0A6G5QP45</accession>
<dbReference type="KEGG" id="crx:CRECT_1878"/>
<evidence type="ECO:0000313" key="1">
    <source>
        <dbReference type="EMBL" id="QCD47498.1"/>
    </source>
</evidence>
<reference evidence="1 2" key="1">
    <citation type="submission" date="2016-07" db="EMBL/GenBank/DDBJ databases">
        <title>Comparative genomics of the Campylobacter concisus group.</title>
        <authorList>
            <person name="Miller W.G."/>
            <person name="Yee E."/>
            <person name="Chapman M.H."/>
            <person name="Huynh S."/>
            <person name="Bono J.L."/>
            <person name="On S.L.W."/>
            <person name="StLeger J."/>
            <person name="Foster G."/>
            <person name="Parker C.T."/>
        </authorList>
    </citation>
    <scope>NUCLEOTIDE SEQUENCE [LARGE SCALE GENOMIC DNA]</scope>
    <source>
        <strain evidence="1 2">ATCC 33238</strain>
    </source>
</reference>
<proteinExistence type="predicted"/>